<name>A0A3D8IZ99_9HELI</name>
<dbReference type="Pfam" id="PF03837">
    <property type="entry name" value="RecT"/>
    <property type="match status" value="1"/>
</dbReference>
<sequence>MGDLIQRKRQINELLSNKDICSRLLSLCDNNKDKADSFKANLLNIAMDASLITCSVQSIIKCALDIASLKLPLSKQLGKVYIVPRKKKDKITNSYITEAETMIGYKGWLELAKRAKLAIKSYIVFKCDKYSLEIVNGNEVLNFAPDFDNRDESDSEWIKNNLKGVIVIIKDTKLNETYINFVSSNTLNKISKCSDSVKNGKYSAYSDWLSEMYQAKAIKYVVSKSAMTETLGEAVYIDNLSDNQDFNIPQNNRLSTENLNKLINENYI</sequence>
<organism evidence="1 2">
    <name type="scientific">Helicobacter aurati</name>
    <dbReference type="NCBI Taxonomy" id="137778"/>
    <lineage>
        <taxon>Bacteria</taxon>
        <taxon>Pseudomonadati</taxon>
        <taxon>Campylobacterota</taxon>
        <taxon>Epsilonproteobacteria</taxon>
        <taxon>Campylobacterales</taxon>
        <taxon>Helicobacteraceae</taxon>
        <taxon>Helicobacter</taxon>
    </lineage>
</organism>
<accession>A0A3D8IZ99</accession>
<evidence type="ECO:0000313" key="2">
    <source>
        <dbReference type="Proteomes" id="UP000256424"/>
    </source>
</evidence>
<proteinExistence type="predicted"/>
<keyword evidence="2" id="KW-1185">Reference proteome</keyword>
<dbReference type="InterPro" id="IPR018330">
    <property type="entry name" value="RecT_fam"/>
</dbReference>
<gene>
    <name evidence="1" type="ORF">CQA66_08270</name>
</gene>
<evidence type="ECO:0000313" key="1">
    <source>
        <dbReference type="EMBL" id="RDU70393.1"/>
    </source>
</evidence>
<dbReference type="GO" id="GO:0006259">
    <property type="term" value="P:DNA metabolic process"/>
    <property type="evidence" value="ECO:0007669"/>
    <property type="project" value="InterPro"/>
</dbReference>
<comment type="caution">
    <text evidence="1">The sequence shown here is derived from an EMBL/GenBank/DDBJ whole genome shotgun (WGS) entry which is preliminary data.</text>
</comment>
<dbReference type="Proteomes" id="UP000256424">
    <property type="component" value="Unassembled WGS sequence"/>
</dbReference>
<dbReference type="EMBL" id="NXLW01000020">
    <property type="protein sequence ID" value="RDU70393.1"/>
    <property type="molecule type" value="Genomic_DNA"/>
</dbReference>
<dbReference type="GO" id="GO:0003677">
    <property type="term" value="F:DNA binding"/>
    <property type="evidence" value="ECO:0007669"/>
    <property type="project" value="InterPro"/>
</dbReference>
<dbReference type="RefSeq" id="WP_115582612.1">
    <property type="nucleotide sequence ID" value="NZ_NXLW01000020.1"/>
</dbReference>
<evidence type="ECO:0008006" key="3">
    <source>
        <dbReference type="Google" id="ProtNLM"/>
    </source>
</evidence>
<reference evidence="1 2" key="1">
    <citation type="submission" date="2018-04" db="EMBL/GenBank/DDBJ databases">
        <title>Novel Campyloabacter and Helicobacter Species and Strains.</title>
        <authorList>
            <person name="Mannion A.J."/>
            <person name="Shen Z."/>
            <person name="Fox J.G."/>
        </authorList>
    </citation>
    <scope>NUCLEOTIDE SEQUENCE [LARGE SCALE GENOMIC DNA]</scope>
    <source>
        <strain evidence="1 2">MIT 97-5075</strain>
    </source>
</reference>
<protein>
    <recommendedName>
        <fullName evidence="3">Recombinase RecT</fullName>
    </recommendedName>
</protein>
<dbReference type="AlphaFoldDB" id="A0A3D8IZ99"/>